<dbReference type="PATRIC" id="fig|1423734.3.peg.3353"/>
<feature type="transmembrane region" description="Helical" evidence="1">
    <location>
        <begin position="150"/>
        <end position="171"/>
    </location>
</feature>
<dbReference type="AlphaFoldDB" id="A0A0R1XSS7"/>
<evidence type="ECO:0000313" key="3">
    <source>
        <dbReference type="Proteomes" id="UP000051236"/>
    </source>
</evidence>
<feature type="transmembrane region" description="Helical" evidence="1">
    <location>
        <begin position="55"/>
        <end position="72"/>
    </location>
</feature>
<dbReference type="Proteomes" id="UP000051236">
    <property type="component" value="Unassembled WGS sequence"/>
</dbReference>
<sequence length="174" mass="18832">MLGMLLYELVAIGLVAVMGYRLAVVPKYKPSGAHFGYRTAYAQANPGNWAIAQKVSAGYGLITNVVLVVLFFSDRQLTPQIAGWLVLLAVSTLFLVTEAAIFLLNLKANHAKASGRTATAKAAPLWIPKKIGFGVQLNPANPLGKKLSKIILITLLLFLVIIFAVAFYQQFSAR</sequence>
<proteinExistence type="predicted"/>
<accession>A0A0R1XSS7</accession>
<evidence type="ECO:0000313" key="2">
    <source>
        <dbReference type="EMBL" id="KRM33218.1"/>
    </source>
</evidence>
<keyword evidence="3" id="KW-1185">Reference proteome</keyword>
<organism evidence="2 3">
    <name type="scientific">Agrilactobacillus composti DSM 18527 = JCM 14202</name>
    <dbReference type="NCBI Taxonomy" id="1423734"/>
    <lineage>
        <taxon>Bacteria</taxon>
        <taxon>Bacillati</taxon>
        <taxon>Bacillota</taxon>
        <taxon>Bacilli</taxon>
        <taxon>Lactobacillales</taxon>
        <taxon>Lactobacillaceae</taxon>
        <taxon>Agrilactobacillus</taxon>
    </lineage>
</organism>
<protein>
    <submittedName>
        <fullName evidence="2">Uncharacterized protein</fullName>
    </submittedName>
</protein>
<keyword evidence="1" id="KW-1133">Transmembrane helix</keyword>
<dbReference type="EMBL" id="AZGA01000057">
    <property type="protein sequence ID" value="KRM33218.1"/>
    <property type="molecule type" value="Genomic_DNA"/>
</dbReference>
<comment type="caution">
    <text evidence="2">The sequence shown here is derived from an EMBL/GenBank/DDBJ whole genome shotgun (WGS) entry which is preliminary data.</text>
</comment>
<evidence type="ECO:0000256" key="1">
    <source>
        <dbReference type="SAM" id="Phobius"/>
    </source>
</evidence>
<name>A0A0R1XSS7_9LACO</name>
<keyword evidence="1" id="KW-0812">Transmembrane</keyword>
<feature type="transmembrane region" description="Helical" evidence="1">
    <location>
        <begin position="84"/>
        <end position="106"/>
    </location>
</feature>
<dbReference type="STRING" id="1423734.FC83_GL003301"/>
<reference evidence="2 3" key="1">
    <citation type="journal article" date="2015" name="Genome Announc.">
        <title>Expanding the biotechnology potential of lactobacilli through comparative genomics of 213 strains and associated genera.</title>
        <authorList>
            <person name="Sun Z."/>
            <person name="Harris H.M."/>
            <person name="McCann A."/>
            <person name="Guo C."/>
            <person name="Argimon S."/>
            <person name="Zhang W."/>
            <person name="Yang X."/>
            <person name="Jeffery I.B."/>
            <person name="Cooney J.C."/>
            <person name="Kagawa T.F."/>
            <person name="Liu W."/>
            <person name="Song Y."/>
            <person name="Salvetti E."/>
            <person name="Wrobel A."/>
            <person name="Rasinkangas P."/>
            <person name="Parkhill J."/>
            <person name="Rea M.C."/>
            <person name="O'Sullivan O."/>
            <person name="Ritari J."/>
            <person name="Douillard F.P."/>
            <person name="Paul Ross R."/>
            <person name="Yang R."/>
            <person name="Briner A.E."/>
            <person name="Felis G.E."/>
            <person name="de Vos W.M."/>
            <person name="Barrangou R."/>
            <person name="Klaenhammer T.R."/>
            <person name="Caufield P.W."/>
            <person name="Cui Y."/>
            <person name="Zhang H."/>
            <person name="O'Toole P.W."/>
        </authorList>
    </citation>
    <scope>NUCLEOTIDE SEQUENCE [LARGE SCALE GENOMIC DNA]</scope>
    <source>
        <strain evidence="2 3">DSM 18527</strain>
    </source>
</reference>
<keyword evidence="1" id="KW-0472">Membrane</keyword>
<feature type="transmembrane region" description="Helical" evidence="1">
    <location>
        <begin position="6"/>
        <end position="24"/>
    </location>
</feature>
<gene>
    <name evidence="2" type="ORF">FC83_GL003301</name>
</gene>